<dbReference type="GO" id="GO:0005737">
    <property type="term" value="C:cytoplasm"/>
    <property type="evidence" value="ECO:0007669"/>
    <property type="project" value="TreeGrafter"/>
</dbReference>
<reference evidence="8 9" key="1">
    <citation type="submission" date="2017-12" db="EMBL/GenBank/DDBJ databases">
        <title>Sequencing the genomes of 1000 Actinobacteria strains.</title>
        <authorList>
            <person name="Klenk H.-P."/>
        </authorList>
    </citation>
    <scope>NUCLEOTIDE SEQUENCE [LARGE SCALE GENOMIC DNA]</scope>
    <source>
        <strain evidence="8 9">DSM 12806</strain>
    </source>
</reference>
<dbReference type="GO" id="GO:0006520">
    <property type="term" value="P:amino acid metabolic process"/>
    <property type="evidence" value="ECO:0007669"/>
    <property type="project" value="InterPro"/>
</dbReference>
<keyword evidence="3" id="KW-0210">Decarboxylase</keyword>
<sequence>MTPEEFRVAGHALIDWIADHRARVPELPVAAQVRPGEVRAALPSTAPESPEDFAAVLADLDRVVVPGVTQTQHPGFYGWFPSNASLASVLGDIASGGVGALGITWQSAPALTEVEQVVTDWLRDLCGLSPEWKGAIQDTASTACLVAMLAARERASGGSEHRGGLQALDAPLIAYTSPHAHSSVPKAVLLAGYGADNLRYVDVDPVTYAMDPEALRRAMAADVAAGRVPAVVVAAVGTTGTTAMDPVRAIVDVAREHGAWVHVDAAMAGSAMLLPEMRHLFDGADDADSISWNPHKWMGTVLDTSLLYVRDVDHLVSVMSTTPSYLRAGTDDEVVQYKDWGIPLGRRFRALKLWFHLRLDGVEAIRERLRRDLENARWLAEQVEAERGWRVLAPVSLQTVCLVHEPEGLTGDALDAHTLAWMDAANATGRVFLGASQLDGRWMVRVSVGAEATERADVEELWALLREVVATTR</sequence>
<evidence type="ECO:0000256" key="5">
    <source>
        <dbReference type="ARBA" id="ARBA00023239"/>
    </source>
</evidence>
<dbReference type="InterPro" id="IPR015421">
    <property type="entry name" value="PyrdxlP-dep_Trfase_major"/>
</dbReference>
<evidence type="ECO:0000256" key="3">
    <source>
        <dbReference type="ARBA" id="ARBA00022793"/>
    </source>
</evidence>
<dbReference type="GO" id="GO:0004058">
    <property type="term" value="F:aromatic-L-amino-acid decarboxylase activity"/>
    <property type="evidence" value="ECO:0007669"/>
    <property type="project" value="UniProtKB-ARBA"/>
</dbReference>
<evidence type="ECO:0000256" key="4">
    <source>
        <dbReference type="ARBA" id="ARBA00022898"/>
    </source>
</evidence>
<evidence type="ECO:0000256" key="7">
    <source>
        <dbReference type="RuleBase" id="RU000382"/>
    </source>
</evidence>
<dbReference type="InterPro" id="IPR015422">
    <property type="entry name" value="PyrdxlP-dep_Trfase_small"/>
</dbReference>
<comment type="similarity">
    <text evidence="2 7">Belongs to the group II decarboxylase family.</text>
</comment>
<dbReference type="InterPro" id="IPR015424">
    <property type="entry name" value="PyrdxlP-dep_Trfase"/>
</dbReference>
<dbReference type="InterPro" id="IPR010977">
    <property type="entry name" value="Aromatic_deC"/>
</dbReference>
<dbReference type="GO" id="GO:0019752">
    <property type="term" value="P:carboxylic acid metabolic process"/>
    <property type="evidence" value="ECO:0007669"/>
    <property type="project" value="InterPro"/>
</dbReference>
<keyword evidence="4 6" id="KW-0663">Pyridoxal phosphate</keyword>
<dbReference type="Gene3D" id="3.90.1150.10">
    <property type="entry name" value="Aspartate Aminotransferase, domain 1"/>
    <property type="match status" value="1"/>
</dbReference>
<proteinExistence type="inferred from homology"/>
<evidence type="ECO:0000313" key="9">
    <source>
        <dbReference type="Proteomes" id="UP000233781"/>
    </source>
</evidence>
<dbReference type="Gene3D" id="3.40.640.10">
    <property type="entry name" value="Type I PLP-dependent aspartate aminotransferase-like (Major domain)"/>
    <property type="match status" value="1"/>
</dbReference>
<evidence type="ECO:0000256" key="2">
    <source>
        <dbReference type="ARBA" id="ARBA00009533"/>
    </source>
</evidence>
<feature type="modified residue" description="N6-(pyridoxal phosphate)lysine" evidence="6">
    <location>
        <position position="296"/>
    </location>
</feature>
<protein>
    <submittedName>
        <fullName evidence="8">Aromatic-L-amino-acid decarboxylase</fullName>
    </submittedName>
</protein>
<dbReference type="SUPFAM" id="SSF53383">
    <property type="entry name" value="PLP-dependent transferases"/>
    <property type="match status" value="1"/>
</dbReference>
<dbReference type="InterPro" id="IPR002129">
    <property type="entry name" value="PyrdxlP-dep_de-COase"/>
</dbReference>
<dbReference type="EMBL" id="PJNE01000001">
    <property type="protein sequence ID" value="PKW28072.1"/>
    <property type="molecule type" value="Genomic_DNA"/>
</dbReference>
<accession>A0A2N3YMJ9</accession>
<evidence type="ECO:0000313" key="8">
    <source>
        <dbReference type="EMBL" id="PKW28072.1"/>
    </source>
</evidence>
<comment type="cofactor">
    <cofactor evidence="1 6 7">
        <name>pyridoxal 5'-phosphate</name>
        <dbReference type="ChEBI" id="CHEBI:597326"/>
    </cofactor>
</comment>
<dbReference type="GO" id="GO:0030170">
    <property type="term" value="F:pyridoxal phosphate binding"/>
    <property type="evidence" value="ECO:0007669"/>
    <property type="project" value="InterPro"/>
</dbReference>
<dbReference type="OrthoDB" id="3335676at2"/>
<dbReference type="PANTHER" id="PTHR11999">
    <property type="entry name" value="GROUP II PYRIDOXAL-5-PHOSPHATE DECARBOXYLASE"/>
    <property type="match status" value="1"/>
</dbReference>
<dbReference type="Proteomes" id="UP000233781">
    <property type="component" value="Unassembled WGS sequence"/>
</dbReference>
<evidence type="ECO:0000256" key="6">
    <source>
        <dbReference type="PIRSR" id="PIRSR602129-50"/>
    </source>
</evidence>
<gene>
    <name evidence="8" type="ORF">ATL31_2927</name>
</gene>
<dbReference type="PANTHER" id="PTHR11999:SF70">
    <property type="entry name" value="MIP05841P"/>
    <property type="match status" value="1"/>
</dbReference>
<organism evidence="8 9">
    <name type="scientific">Phycicoccus duodecadis</name>
    <dbReference type="NCBI Taxonomy" id="173053"/>
    <lineage>
        <taxon>Bacteria</taxon>
        <taxon>Bacillati</taxon>
        <taxon>Actinomycetota</taxon>
        <taxon>Actinomycetes</taxon>
        <taxon>Micrococcales</taxon>
        <taxon>Intrasporangiaceae</taxon>
        <taxon>Phycicoccus</taxon>
    </lineage>
</organism>
<evidence type="ECO:0000256" key="1">
    <source>
        <dbReference type="ARBA" id="ARBA00001933"/>
    </source>
</evidence>
<comment type="caution">
    <text evidence="8">The sequence shown here is derived from an EMBL/GenBank/DDBJ whole genome shotgun (WGS) entry which is preliminary data.</text>
</comment>
<dbReference type="AlphaFoldDB" id="A0A2N3YMJ9"/>
<dbReference type="PRINTS" id="PR00800">
    <property type="entry name" value="YHDCRBOXLASE"/>
</dbReference>
<dbReference type="Gene3D" id="1.20.1340.10">
    <property type="entry name" value="dopa decarboxylase, N-terminal domain"/>
    <property type="match status" value="1"/>
</dbReference>
<dbReference type="Pfam" id="PF00282">
    <property type="entry name" value="Pyridoxal_deC"/>
    <property type="match status" value="1"/>
</dbReference>
<name>A0A2N3YMJ9_9MICO</name>
<keyword evidence="5 7" id="KW-0456">Lyase</keyword>
<keyword evidence="9" id="KW-1185">Reference proteome</keyword>
<dbReference type="RefSeq" id="WP_101396501.1">
    <property type="nucleotide sequence ID" value="NZ_PJNE01000001.1"/>
</dbReference>